<keyword evidence="2" id="KW-0479">Metal-binding</keyword>
<evidence type="ECO:0000259" key="4">
    <source>
        <dbReference type="PROSITE" id="PS50222"/>
    </source>
</evidence>
<proteinExistence type="inferred from homology"/>
<feature type="domain" description="EF-hand" evidence="4">
    <location>
        <begin position="54"/>
        <end position="89"/>
    </location>
</feature>
<dbReference type="GO" id="GO:0005509">
    <property type="term" value="F:calcium ion binding"/>
    <property type="evidence" value="ECO:0007669"/>
    <property type="project" value="InterPro"/>
</dbReference>
<organism evidence="5 6">
    <name type="scientific">Aquarana catesbeiana</name>
    <name type="common">American bullfrog</name>
    <name type="synonym">Rana catesbeiana</name>
    <dbReference type="NCBI Taxonomy" id="8400"/>
    <lineage>
        <taxon>Eukaryota</taxon>
        <taxon>Metazoa</taxon>
        <taxon>Chordata</taxon>
        <taxon>Craniata</taxon>
        <taxon>Vertebrata</taxon>
        <taxon>Euteleostomi</taxon>
        <taxon>Amphibia</taxon>
        <taxon>Batrachia</taxon>
        <taxon>Anura</taxon>
        <taxon>Neobatrachia</taxon>
        <taxon>Ranoidea</taxon>
        <taxon>Ranidae</taxon>
        <taxon>Aquarana</taxon>
    </lineage>
</organism>
<dbReference type="PANTHER" id="PTHR11639:SF134">
    <property type="entry name" value="PROTEIN S100-A1-RELATED"/>
    <property type="match status" value="1"/>
</dbReference>
<dbReference type="SUPFAM" id="SSF47473">
    <property type="entry name" value="EF-hand"/>
    <property type="match status" value="1"/>
</dbReference>
<name>A0A2G9QC34_AQUCT</name>
<dbReference type="AlphaFoldDB" id="A0A2G9QC34"/>
<dbReference type="PROSITE" id="PS00018">
    <property type="entry name" value="EF_HAND_1"/>
    <property type="match status" value="1"/>
</dbReference>
<accession>A0A2G9QC34</accession>
<evidence type="ECO:0000256" key="3">
    <source>
        <dbReference type="ARBA" id="ARBA00022837"/>
    </source>
</evidence>
<protein>
    <recommendedName>
        <fullName evidence="4">EF-hand domain-containing protein</fullName>
    </recommendedName>
</protein>
<dbReference type="Gene3D" id="1.10.238.10">
    <property type="entry name" value="EF-hand"/>
    <property type="match status" value="1"/>
</dbReference>
<dbReference type="PANTHER" id="PTHR11639">
    <property type="entry name" value="S100 CALCIUM-BINDING PROTEIN"/>
    <property type="match status" value="1"/>
</dbReference>
<dbReference type="OrthoDB" id="8881129at2759"/>
<dbReference type="InterPro" id="IPR018247">
    <property type="entry name" value="EF_Hand_1_Ca_BS"/>
</dbReference>
<dbReference type="PROSITE" id="PS50222">
    <property type="entry name" value="EF_HAND_2"/>
    <property type="match status" value="1"/>
</dbReference>
<comment type="similarity">
    <text evidence="1">Belongs to the S-100 family.</text>
</comment>
<dbReference type="GO" id="GO:0048306">
    <property type="term" value="F:calcium-dependent protein binding"/>
    <property type="evidence" value="ECO:0007669"/>
    <property type="project" value="TreeGrafter"/>
</dbReference>
<dbReference type="InterPro" id="IPR011992">
    <property type="entry name" value="EF-hand-dom_pair"/>
</dbReference>
<keyword evidence="6" id="KW-1185">Reference proteome</keyword>
<dbReference type="Proteomes" id="UP000228934">
    <property type="component" value="Unassembled WGS sequence"/>
</dbReference>
<dbReference type="EMBL" id="KZ022664">
    <property type="protein sequence ID" value="PIO13136.1"/>
    <property type="molecule type" value="Genomic_DNA"/>
</dbReference>
<dbReference type="InterPro" id="IPR002048">
    <property type="entry name" value="EF_hand_dom"/>
</dbReference>
<evidence type="ECO:0000256" key="2">
    <source>
        <dbReference type="ARBA" id="ARBA00022723"/>
    </source>
</evidence>
<evidence type="ECO:0000256" key="1">
    <source>
        <dbReference type="ARBA" id="ARBA00007323"/>
    </source>
</evidence>
<reference evidence="6" key="1">
    <citation type="journal article" date="2017" name="Nat. Commun.">
        <title>The North American bullfrog draft genome provides insight into hormonal regulation of long noncoding RNA.</title>
        <authorList>
            <person name="Hammond S.A."/>
            <person name="Warren R.L."/>
            <person name="Vandervalk B.P."/>
            <person name="Kucuk E."/>
            <person name="Khan H."/>
            <person name="Gibb E.A."/>
            <person name="Pandoh P."/>
            <person name="Kirk H."/>
            <person name="Zhao Y."/>
            <person name="Jones M."/>
            <person name="Mungall A.J."/>
            <person name="Coope R."/>
            <person name="Pleasance S."/>
            <person name="Moore R.A."/>
            <person name="Holt R.A."/>
            <person name="Round J.M."/>
            <person name="Ohora S."/>
            <person name="Walle B.V."/>
            <person name="Veldhoen N."/>
            <person name="Helbing C.C."/>
            <person name="Birol I."/>
        </authorList>
    </citation>
    <scope>NUCLEOTIDE SEQUENCE [LARGE SCALE GENOMIC DNA]</scope>
</reference>
<evidence type="ECO:0000313" key="5">
    <source>
        <dbReference type="EMBL" id="PIO13136.1"/>
    </source>
</evidence>
<keyword evidence="3" id="KW-0106">Calcium</keyword>
<gene>
    <name evidence="5" type="ORF">AB205_0081410</name>
</gene>
<sequence length="96" mass="10795">MDFKNVNVEDCMTLMILKFEEYSKKSDSDGDTLNPDELYGLAVAEFPTLCGSENKDKVLKGIIGKMDANKDKKVTFEEFMCFSASVAIAIREILKK</sequence>
<evidence type="ECO:0000313" key="6">
    <source>
        <dbReference type="Proteomes" id="UP000228934"/>
    </source>
</evidence>